<protein>
    <recommendedName>
        <fullName evidence="13">NB-ARC domain-containing protein</fullName>
    </recommendedName>
</protein>
<dbReference type="Pfam" id="PF23559">
    <property type="entry name" value="WHD_DRP"/>
    <property type="match status" value="1"/>
</dbReference>
<dbReference type="Gramene" id="OPUNC01G32180.1">
    <property type="protein sequence ID" value="OPUNC01G32180.1"/>
    <property type="gene ID" value="OPUNC01G32180"/>
</dbReference>
<feature type="domain" description="Disease resistance N-terminal" evidence="8">
    <location>
        <begin position="1233"/>
        <end position="1310"/>
    </location>
</feature>
<evidence type="ECO:0008006" key="13">
    <source>
        <dbReference type="Google" id="ProtNLM"/>
    </source>
</evidence>
<dbReference type="InterPro" id="IPR032675">
    <property type="entry name" value="LRR_dom_sf"/>
</dbReference>
<feature type="domain" description="NB-ARC" evidence="7">
    <location>
        <begin position="91"/>
        <end position="270"/>
    </location>
</feature>
<dbReference type="Gene3D" id="1.20.5.4130">
    <property type="match status" value="1"/>
</dbReference>
<keyword evidence="4" id="KW-0547">Nucleotide-binding</keyword>
<evidence type="ECO:0000256" key="2">
    <source>
        <dbReference type="ARBA" id="ARBA00022614"/>
    </source>
</evidence>
<dbReference type="Gene3D" id="3.40.50.300">
    <property type="entry name" value="P-loop containing nucleotide triphosphate hydrolases"/>
    <property type="match status" value="2"/>
</dbReference>
<evidence type="ECO:0000256" key="5">
    <source>
        <dbReference type="ARBA" id="ARBA00022821"/>
    </source>
</evidence>
<dbReference type="PANTHER" id="PTHR36766">
    <property type="entry name" value="PLANT BROAD-SPECTRUM MILDEW RESISTANCE PROTEIN RPW8"/>
    <property type="match status" value="1"/>
</dbReference>
<dbReference type="GO" id="GO:0002758">
    <property type="term" value="P:innate immune response-activating signaling pathway"/>
    <property type="evidence" value="ECO:0007669"/>
    <property type="project" value="UniProtKB-ARBA"/>
</dbReference>
<dbReference type="SUPFAM" id="SSF52058">
    <property type="entry name" value="L domain-like"/>
    <property type="match status" value="2"/>
</dbReference>
<dbReference type="InterPro" id="IPR002182">
    <property type="entry name" value="NB-ARC"/>
</dbReference>
<dbReference type="HOGENOM" id="CLU_000837_8_0_1"/>
<reference evidence="11" key="1">
    <citation type="submission" date="2015-04" db="UniProtKB">
        <authorList>
            <consortium name="EnsemblPlants"/>
        </authorList>
    </citation>
    <scope>IDENTIFICATION</scope>
</reference>
<dbReference type="InterPro" id="IPR056789">
    <property type="entry name" value="LRR_R13L1-DRL21"/>
</dbReference>
<keyword evidence="12" id="KW-1185">Reference proteome</keyword>
<evidence type="ECO:0000256" key="3">
    <source>
        <dbReference type="ARBA" id="ARBA00022737"/>
    </source>
</evidence>
<keyword evidence="2" id="KW-0433">Leucine-rich repeat</keyword>
<keyword evidence="5" id="KW-0611">Plant defense</keyword>
<dbReference type="GO" id="GO:0009626">
    <property type="term" value="P:plant-type hypersensitive response"/>
    <property type="evidence" value="ECO:0007669"/>
    <property type="project" value="UniProtKB-ARBA"/>
</dbReference>
<dbReference type="InterPro" id="IPR027417">
    <property type="entry name" value="P-loop_NTPase"/>
</dbReference>
<feature type="domain" description="Disease resistance protein winged helix" evidence="9">
    <location>
        <begin position="346"/>
        <end position="416"/>
    </location>
</feature>
<dbReference type="Proteomes" id="UP000026962">
    <property type="component" value="Chromosome 1"/>
</dbReference>
<dbReference type="eggNOG" id="KOG4658">
    <property type="taxonomic scope" value="Eukaryota"/>
</dbReference>
<evidence type="ECO:0000313" key="12">
    <source>
        <dbReference type="Proteomes" id="UP000026962"/>
    </source>
</evidence>
<dbReference type="STRING" id="4537.A0A0E0JPJ5"/>
<sequence length="1531" mass="174050">MNTNTTSLRVKQGKPIRVVSKKMSNLHPKNRKLICKLEELKEILAEAKSFRNLFGIQDGNGSEHMITAPIRPHTNTTSLPTSKVIGRKKDCDLIIDTLCKHADTEDSTARCYSTLAIVGIGGMGKTTLAQYVYNNEKVIKYFDARMWVCISRKLDVHRHTQEIIESAGMGECPRVSNLDTLQCKLRDMLERSEKFLLVLDDVWFDESKSETEWNWEQLLAPLVSSQKGSKILVTSRRNALPAVLDCKKYFCLKNLKDTDLLAIFKGHAFAGAETSDPQLHKKLEEIAEKISKRLGQSPLAAKLKKDITTWRAALKNDSLSETRKALLWSYEKLDPRLQRCFLYCSLFPKGYWYEISYIVHLWVAEGLIDSSNSDMKMEDIGRDYFNELVSGSFFQPVSKSWNGIWYIMHDLFHDLAESLSREDFFRLEDDKVKEIPCTVRHLSVRVGSMELHKQNICKLNHLRTVICIDPLMDDGTDVFNQVLRNQKKLRVLDLSFYNSSKLPKSVCELKHLRYLNIIKTFISELPRSLCTLYHLEFLRLNNKCQSLPDKLCNLSKLRHLEGYIDQISSTPWEAPVPQIPNIGKLFSLQHINEFHVQKQKGYELRQLRDMNELGGRLRIMNLQNATGKDEALESMLHHKSYLKSLQLVWNCKDDLNAEDSLYLESEILEGLVPPPQLEGLAIEGYRCPTHPSWLKVPRFENLVSFELANCSALEDVPLNTEPLCHCAEISLKNISNLKTLPCFPACLTYLLIEECPLLMFISNDELEQQEQWENMTRTDHFASQLALLSEADPCSFKKFICPQIRKALLLEHSFLKQLMTKTDADVSENLRTIESALQGEIENLRTIESALQGEIENLRTIESALQGEIEEALLKESMKAWVCCHELRRGLVYQSRTGLQLVPPSGLVYLFLISCSITDSALSSWFGSLTALKKFRFTNIMTLTTLPSEEVFRHTKKLEFVVIEQCWCIRSLGGLRAVASLITLGILCCPSLQLARGSEYLPLSLEDLRVDHCVLIADFFCSDLPKLKKLDLNGCRSSASMSVGRLTSIESFELRSLPDLCTFEGLSSLRFDLVQLIDVPKLTLECTSQFSITRALAVSNPVMLNHMLSAKGFTATDISLHDCKDPSVSLEVSANLTRVKSLELLRCEMKSLPRNLRRLSGLEKLAIWDCPNISTLLDLPSSLQHIFIESCELLKKSCRAPDGESWPKIAHIRWKEIVVLAGLHLAARPIFEKLLAEASTYLGVDMTCEFHELETTIMPQFELVIEAAEKGNHRAKLDKWLRELKEAFYNAEDLLEEHQYNILKHKTKSNGSLGKDSTQVHASSISNILKQPLHAASSRLSNLRPENRKLLRQLNELKTILAKAKEFRELLCLPAGNSVPDSIVPIPVVPVATSLLPPIVFGRDMDRDHIIRLLTEPTAAVSSSASYSGLAIVAHGGAGKSTLAQYVYNDKRVQEHFDVRMWVCISRKLDVHRHTREIIESATNGECPRVDNLDTLQCRLRDILRNSGKFLLVLDDVWFDKSNNEREWICC</sequence>
<evidence type="ECO:0000259" key="9">
    <source>
        <dbReference type="Pfam" id="PF23559"/>
    </source>
</evidence>
<evidence type="ECO:0000259" key="8">
    <source>
        <dbReference type="Pfam" id="PF18052"/>
    </source>
</evidence>
<comment type="similarity">
    <text evidence="1">Belongs to the disease resistance NB-LRR family.</text>
</comment>
<dbReference type="InterPro" id="IPR041118">
    <property type="entry name" value="Rx_N"/>
</dbReference>
<keyword evidence="3" id="KW-0677">Repeat</keyword>
<evidence type="ECO:0000259" key="7">
    <source>
        <dbReference type="Pfam" id="PF00931"/>
    </source>
</evidence>
<dbReference type="FunFam" id="1.10.10.10:FF:000322">
    <property type="entry name" value="Probable disease resistance protein At1g63360"/>
    <property type="match status" value="1"/>
</dbReference>
<name>A0A0E0JPJ5_ORYPU</name>
<organism evidence="11">
    <name type="scientific">Oryza punctata</name>
    <name type="common">Red rice</name>
    <dbReference type="NCBI Taxonomy" id="4537"/>
    <lineage>
        <taxon>Eukaryota</taxon>
        <taxon>Viridiplantae</taxon>
        <taxon>Streptophyta</taxon>
        <taxon>Embryophyta</taxon>
        <taxon>Tracheophyta</taxon>
        <taxon>Spermatophyta</taxon>
        <taxon>Magnoliopsida</taxon>
        <taxon>Liliopsida</taxon>
        <taxon>Poales</taxon>
        <taxon>Poaceae</taxon>
        <taxon>BOP clade</taxon>
        <taxon>Oryzoideae</taxon>
        <taxon>Oryzeae</taxon>
        <taxon>Oryzinae</taxon>
        <taxon>Oryza</taxon>
    </lineage>
</organism>
<keyword evidence="6" id="KW-0067">ATP-binding</keyword>
<dbReference type="OMA" id="EGYNCAT"/>
<feature type="domain" description="R13L1/DRL21-like LRR repeat region" evidence="10">
    <location>
        <begin position="604"/>
        <end position="718"/>
    </location>
</feature>
<dbReference type="GO" id="GO:0005524">
    <property type="term" value="F:ATP binding"/>
    <property type="evidence" value="ECO:0007669"/>
    <property type="project" value="UniProtKB-KW"/>
</dbReference>
<dbReference type="EnsemblPlants" id="OPUNC01G32180.1">
    <property type="protein sequence ID" value="OPUNC01G32180.1"/>
    <property type="gene ID" value="OPUNC01G32180"/>
</dbReference>
<dbReference type="PANTHER" id="PTHR36766:SF60">
    <property type="entry name" value="NB-ARC DOMAIN-CONTAINING PROTEIN"/>
    <property type="match status" value="1"/>
</dbReference>
<dbReference type="Pfam" id="PF18052">
    <property type="entry name" value="Rx_N"/>
    <property type="match status" value="1"/>
</dbReference>
<evidence type="ECO:0000256" key="4">
    <source>
        <dbReference type="ARBA" id="ARBA00022741"/>
    </source>
</evidence>
<dbReference type="GO" id="GO:0043531">
    <property type="term" value="F:ADP binding"/>
    <property type="evidence" value="ECO:0007669"/>
    <property type="project" value="InterPro"/>
</dbReference>
<dbReference type="InterPro" id="IPR036388">
    <property type="entry name" value="WH-like_DNA-bd_sf"/>
</dbReference>
<dbReference type="Pfam" id="PF25019">
    <property type="entry name" value="LRR_R13L1-DRL21"/>
    <property type="match status" value="1"/>
</dbReference>
<dbReference type="Gene3D" id="1.10.10.10">
    <property type="entry name" value="Winged helix-like DNA-binding domain superfamily/Winged helix DNA-binding domain"/>
    <property type="match status" value="1"/>
</dbReference>
<evidence type="ECO:0000256" key="6">
    <source>
        <dbReference type="ARBA" id="ARBA00022840"/>
    </source>
</evidence>
<dbReference type="PRINTS" id="PR00364">
    <property type="entry name" value="DISEASERSIST"/>
</dbReference>
<dbReference type="GO" id="GO:0042742">
    <property type="term" value="P:defense response to bacterium"/>
    <property type="evidence" value="ECO:0007669"/>
    <property type="project" value="UniProtKB-ARBA"/>
</dbReference>
<evidence type="ECO:0000313" key="11">
    <source>
        <dbReference type="EnsemblPlants" id="OPUNC01G32180.1"/>
    </source>
</evidence>
<dbReference type="Pfam" id="PF00931">
    <property type="entry name" value="NB-ARC"/>
    <property type="match status" value="2"/>
</dbReference>
<proteinExistence type="inferred from homology"/>
<dbReference type="InterPro" id="IPR058922">
    <property type="entry name" value="WHD_DRP"/>
</dbReference>
<evidence type="ECO:0000259" key="10">
    <source>
        <dbReference type="Pfam" id="PF25019"/>
    </source>
</evidence>
<dbReference type="SUPFAM" id="SSF52540">
    <property type="entry name" value="P-loop containing nucleoside triphosphate hydrolases"/>
    <property type="match status" value="2"/>
</dbReference>
<feature type="domain" description="NB-ARC" evidence="7">
    <location>
        <begin position="1430"/>
        <end position="1521"/>
    </location>
</feature>
<accession>A0A0E0JPJ5</accession>
<dbReference type="Gene3D" id="3.80.10.10">
    <property type="entry name" value="Ribonuclease Inhibitor"/>
    <property type="match status" value="3"/>
</dbReference>
<evidence type="ECO:0000256" key="1">
    <source>
        <dbReference type="ARBA" id="ARBA00008894"/>
    </source>
</evidence>
<reference evidence="11" key="2">
    <citation type="submission" date="2018-05" db="EMBL/GenBank/DDBJ databases">
        <title>OpunRS2 (Oryza punctata Reference Sequence Version 2).</title>
        <authorList>
            <person name="Zhang J."/>
            <person name="Kudrna D."/>
            <person name="Lee S."/>
            <person name="Talag J."/>
            <person name="Welchert J."/>
            <person name="Wing R.A."/>
        </authorList>
    </citation>
    <scope>NUCLEOTIDE SEQUENCE [LARGE SCALE GENOMIC DNA]</scope>
</reference>